<feature type="transmembrane region" description="Helical" evidence="3">
    <location>
        <begin position="166"/>
        <end position="184"/>
    </location>
</feature>
<evidence type="ECO:0000313" key="4">
    <source>
        <dbReference type="EMBL" id="EAR89448.2"/>
    </source>
</evidence>
<dbReference type="HOGENOM" id="CLU_573080_0_0_1"/>
<feature type="coiled-coil region" evidence="1">
    <location>
        <begin position="294"/>
        <end position="325"/>
    </location>
</feature>
<feature type="region of interest" description="Disordered" evidence="2">
    <location>
        <begin position="1"/>
        <end position="53"/>
    </location>
</feature>
<evidence type="ECO:0000256" key="1">
    <source>
        <dbReference type="SAM" id="Coils"/>
    </source>
</evidence>
<feature type="compositionally biased region" description="Polar residues" evidence="2">
    <location>
        <begin position="8"/>
        <end position="32"/>
    </location>
</feature>
<evidence type="ECO:0000256" key="3">
    <source>
        <dbReference type="SAM" id="Phobius"/>
    </source>
</evidence>
<gene>
    <name evidence="4" type="ORF">TTHERM_00156660</name>
</gene>
<keyword evidence="3 4" id="KW-0812">Transmembrane</keyword>
<accession>Q22WG9</accession>
<dbReference type="KEGG" id="tet:TTHERM_00156660"/>
<dbReference type="GeneID" id="7838448"/>
<proteinExistence type="predicted"/>
<evidence type="ECO:0000313" key="5">
    <source>
        <dbReference type="Proteomes" id="UP000009168"/>
    </source>
</evidence>
<dbReference type="AlphaFoldDB" id="Q22WG9"/>
<dbReference type="EMBL" id="GG662820">
    <property type="protein sequence ID" value="EAR89448.2"/>
    <property type="molecule type" value="Genomic_DNA"/>
</dbReference>
<organism evidence="4 5">
    <name type="scientific">Tetrahymena thermophila (strain SB210)</name>
    <dbReference type="NCBI Taxonomy" id="312017"/>
    <lineage>
        <taxon>Eukaryota</taxon>
        <taxon>Sar</taxon>
        <taxon>Alveolata</taxon>
        <taxon>Ciliophora</taxon>
        <taxon>Intramacronucleata</taxon>
        <taxon>Oligohymenophorea</taxon>
        <taxon>Hymenostomatida</taxon>
        <taxon>Tetrahymenina</taxon>
        <taxon>Tetrahymenidae</taxon>
        <taxon>Tetrahymena</taxon>
    </lineage>
</organism>
<dbReference type="Proteomes" id="UP000009168">
    <property type="component" value="Unassembled WGS sequence"/>
</dbReference>
<dbReference type="InParanoid" id="Q22WG9"/>
<dbReference type="STRING" id="312017.Q22WG9"/>
<protein>
    <submittedName>
        <fullName evidence="4">Transmembrane protein, putative</fullName>
    </submittedName>
</protein>
<name>Q22WG9_TETTS</name>
<feature type="transmembrane region" description="Helical" evidence="3">
    <location>
        <begin position="219"/>
        <end position="241"/>
    </location>
</feature>
<dbReference type="RefSeq" id="XP_001009693.2">
    <property type="nucleotide sequence ID" value="XM_001009693.3"/>
</dbReference>
<reference evidence="5" key="1">
    <citation type="journal article" date="2006" name="PLoS Biol.">
        <title>Macronuclear genome sequence of the ciliate Tetrahymena thermophila, a model eukaryote.</title>
        <authorList>
            <person name="Eisen J.A."/>
            <person name="Coyne R.S."/>
            <person name="Wu M."/>
            <person name="Wu D."/>
            <person name="Thiagarajan M."/>
            <person name="Wortman J.R."/>
            <person name="Badger J.H."/>
            <person name="Ren Q."/>
            <person name="Amedeo P."/>
            <person name="Jones K.M."/>
            <person name="Tallon L.J."/>
            <person name="Delcher A.L."/>
            <person name="Salzberg S.L."/>
            <person name="Silva J.C."/>
            <person name="Haas B.J."/>
            <person name="Majoros W.H."/>
            <person name="Farzad M."/>
            <person name="Carlton J.M."/>
            <person name="Smith R.K. Jr."/>
            <person name="Garg J."/>
            <person name="Pearlman R.E."/>
            <person name="Karrer K.M."/>
            <person name="Sun L."/>
            <person name="Manning G."/>
            <person name="Elde N.C."/>
            <person name="Turkewitz A.P."/>
            <person name="Asai D.J."/>
            <person name="Wilkes D.E."/>
            <person name="Wang Y."/>
            <person name="Cai H."/>
            <person name="Collins K."/>
            <person name="Stewart B.A."/>
            <person name="Lee S.R."/>
            <person name="Wilamowska K."/>
            <person name="Weinberg Z."/>
            <person name="Ruzzo W.L."/>
            <person name="Wloga D."/>
            <person name="Gaertig J."/>
            <person name="Frankel J."/>
            <person name="Tsao C.-C."/>
            <person name="Gorovsky M.A."/>
            <person name="Keeling P.J."/>
            <person name="Waller R.F."/>
            <person name="Patron N.J."/>
            <person name="Cherry J.M."/>
            <person name="Stover N.A."/>
            <person name="Krieger C.J."/>
            <person name="del Toro C."/>
            <person name="Ryder H.F."/>
            <person name="Williamson S.C."/>
            <person name="Barbeau R.A."/>
            <person name="Hamilton E.P."/>
            <person name="Orias E."/>
        </authorList>
    </citation>
    <scope>NUCLEOTIDE SEQUENCE [LARGE SCALE GENOMIC DNA]</scope>
    <source>
        <strain evidence="5">SB210</strain>
    </source>
</reference>
<sequence>MSLPANKNDINISNSQQLPTSDTLQSSFNSQSDKSDLQTQSTNNLNNNTLSNMNTMNRFGTTSGYGGYGSSMYNSAYSSYGGFGGSYGGMYGSGMMGGYSTMGNGMMGQQNLQQQQQQQQQQPGFRDEYQGVLMGFNSMLNIMGAGVAMLGYGTTFVQIAKKALVFIYHGFSNLTYKILGIAYLKKLYNWITHAELEKQFTKTLHAAGKVEKLSLAKRVLGKVLFVVRILSGLALLGFYFAQYKLRQRMNQMKLEQGNLNNFDNELGPIIYDNQIAQDKENDAMIHINMNSEKAEIIDNLDSALNEELEEEEKECVLEFNNLQKENSTAEIVETKENVIKTDNLQEAFDDVINKEKNFIQQTQLRSEEFWNHKEPKAEITTETNFSNNSNAFILNINNNNNIVIPAAQTVENENSAQLQTVELNPPVLLQTASEIIPSNNSEILPNLASSVSSTSNISSLTSSNTVKKSVKPWMKNV</sequence>
<keyword evidence="3" id="KW-0472">Membrane</keyword>
<keyword evidence="1" id="KW-0175">Coiled coil</keyword>
<keyword evidence="5" id="KW-1185">Reference proteome</keyword>
<keyword evidence="3" id="KW-1133">Transmembrane helix</keyword>
<feature type="compositionally biased region" description="Low complexity" evidence="2">
    <location>
        <begin position="38"/>
        <end position="53"/>
    </location>
</feature>
<feature type="transmembrane region" description="Helical" evidence="3">
    <location>
        <begin position="139"/>
        <end position="160"/>
    </location>
</feature>
<evidence type="ECO:0000256" key="2">
    <source>
        <dbReference type="SAM" id="MobiDB-lite"/>
    </source>
</evidence>